<dbReference type="InterPro" id="IPR018727">
    <property type="entry name" value="DUF2267"/>
</dbReference>
<sequence>MPMPMEYRHASEQFDAFMEAVQERSGLATRNQTYTMVQGVLQVFRARLAVAEAISFAQVLPAVLRAIFVSEWDVSRSIKLFGSREEMTQEVKGLRRDHNFSPDTAIADVAFVLRQSVDPVAFQRVLNELSPEASAYWAV</sequence>
<accession>A0A4S4A6E8</accession>
<dbReference type="Gene3D" id="1.10.490.110">
    <property type="entry name" value="Uncharacterized conserved protein DUF2267"/>
    <property type="match status" value="1"/>
</dbReference>
<dbReference type="Pfam" id="PF10025">
    <property type="entry name" value="DUF2267"/>
    <property type="match status" value="1"/>
</dbReference>
<evidence type="ECO:0000313" key="1">
    <source>
        <dbReference type="EMBL" id="THF54102.1"/>
    </source>
</evidence>
<evidence type="ECO:0000313" key="2">
    <source>
        <dbReference type="Proteomes" id="UP000310754"/>
    </source>
</evidence>
<keyword evidence="2" id="KW-1185">Reference proteome</keyword>
<name>A0A4S4A6E8_9HYPH</name>
<proteinExistence type="predicted"/>
<dbReference type="EMBL" id="SSOA01000001">
    <property type="protein sequence ID" value="THF54102.1"/>
    <property type="molecule type" value="Genomic_DNA"/>
</dbReference>
<gene>
    <name evidence="1" type="ORF">E6C51_03155</name>
</gene>
<reference evidence="1 2" key="1">
    <citation type="submission" date="2019-04" db="EMBL/GenBank/DDBJ databases">
        <title>Rhizobium terrae sp. nov., isolated from a paddy soil.</title>
        <authorList>
            <person name="Lin S.-Y."/>
            <person name="Hameed A."/>
            <person name="Huang H.-I."/>
            <person name="Young C.-C."/>
        </authorList>
    </citation>
    <scope>NUCLEOTIDE SEQUENCE [LARGE SCALE GENOMIC DNA]</scope>
    <source>
        <strain evidence="1 2">CC-HIH110</strain>
    </source>
</reference>
<comment type="caution">
    <text evidence="1">The sequence shown here is derived from an EMBL/GenBank/DDBJ whole genome shotgun (WGS) entry which is preliminary data.</text>
</comment>
<dbReference type="RefSeq" id="WP_190234986.1">
    <property type="nucleotide sequence ID" value="NZ_SSOA01000001.1"/>
</dbReference>
<dbReference type="AlphaFoldDB" id="A0A4S4A6E8"/>
<dbReference type="InterPro" id="IPR038282">
    <property type="entry name" value="DUF2267_sf"/>
</dbReference>
<organism evidence="1 2">
    <name type="scientific">Allorhizobium terrae</name>
    <dbReference type="NCBI Taxonomy" id="1848972"/>
    <lineage>
        <taxon>Bacteria</taxon>
        <taxon>Pseudomonadati</taxon>
        <taxon>Pseudomonadota</taxon>
        <taxon>Alphaproteobacteria</taxon>
        <taxon>Hyphomicrobiales</taxon>
        <taxon>Rhizobiaceae</taxon>
        <taxon>Rhizobium/Agrobacterium group</taxon>
        <taxon>Allorhizobium</taxon>
    </lineage>
</organism>
<dbReference type="Proteomes" id="UP000310754">
    <property type="component" value="Unassembled WGS sequence"/>
</dbReference>
<protein>
    <submittedName>
        <fullName evidence="1">DUF2267 domain-containing protein</fullName>
    </submittedName>
</protein>